<evidence type="ECO:0000313" key="3">
    <source>
        <dbReference type="Proteomes" id="UP001237642"/>
    </source>
</evidence>
<dbReference type="Pfam" id="PF20750">
    <property type="entry name" value="PAP_NTPase"/>
    <property type="match status" value="1"/>
</dbReference>
<sequence>MYYYLVHEWVLNVAHDNKLSEGSAEVVPYGSFRLQAYLPSSDLDVVVIGPRYTSKDQFFSQLLEMILCHPETSNVRSIESGKVPLIKFRMYEVAVDVAYARIDDLFVPKNEELKDEIFCFSRVTTRESLLPLQSVAVNYFIHKSVPYNGEILTQAIQLLKYWAKCRKIYGNKPGTSEYCSSNVNSTTLKRIVAELQVGASITKDLTCWSSLLEKYRYGLHHERFLKIYISVTDKKMLDQWIDFVKSRFVTLIDILKKDTNFDCDPNLTEFSCGESSRTKIMVYLWNFMKCAIIFIKWRAKKRRYLSRVSPREWHHFMLLDIDD</sequence>
<dbReference type="AlphaFoldDB" id="A0AAD8JEX4"/>
<evidence type="ECO:0000259" key="1">
    <source>
        <dbReference type="Pfam" id="PF20750"/>
    </source>
</evidence>
<dbReference type="PANTHER" id="PTHR10682:SF10">
    <property type="entry name" value="POLYNUCLEOTIDE ADENYLYLTRANSFERASE"/>
    <property type="match status" value="1"/>
</dbReference>
<accession>A0AAD8JEX4</accession>
<dbReference type="EMBL" id="JAUIZM010000001">
    <property type="protein sequence ID" value="KAK1402441.1"/>
    <property type="molecule type" value="Genomic_DNA"/>
</dbReference>
<gene>
    <name evidence="2" type="ORF">POM88_002046</name>
</gene>
<dbReference type="Gene3D" id="3.30.460.10">
    <property type="entry name" value="Beta Polymerase, domain 2"/>
    <property type="match status" value="1"/>
</dbReference>
<keyword evidence="3" id="KW-1185">Reference proteome</keyword>
<comment type="caution">
    <text evidence="2">The sequence shown here is derived from an EMBL/GenBank/DDBJ whole genome shotgun (WGS) entry which is preliminary data.</text>
</comment>
<reference evidence="2" key="1">
    <citation type="submission" date="2023-02" db="EMBL/GenBank/DDBJ databases">
        <title>Genome of toxic invasive species Heracleum sosnowskyi carries increased number of genes despite the absence of recent whole-genome duplications.</title>
        <authorList>
            <person name="Schelkunov M."/>
            <person name="Shtratnikova V."/>
            <person name="Makarenko M."/>
            <person name="Klepikova A."/>
            <person name="Omelchenko D."/>
            <person name="Novikova G."/>
            <person name="Obukhova E."/>
            <person name="Bogdanov V."/>
            <person name="Penin A."/>
            <person name="Logacheva M."/>
        </authorList>
    </citation>
    <scope>NUCLEOTIDE SEQUENCE</scope>
    <source>
        <strain evidence="2">Hsosn_3</strain>
        <tissue evidence="2">Leaf</tissue>
    </source>
</reference>
<dbReference type="InterPro" id="IPR048840">
    <property type="entry name" value="PolA_pol_NTPase"/>
</dbReference>
<dbReference type="CDD" id="cd05402">
    <property type="entry name" value="NT_PAP_TUTase"/>
    <property type="match status" value="1"/>
</dbReference>
<organism evidence="2 3">
    <name type="scientific">Heracleum sosnowskyi</name>
    <dbReference type="NCBI Taxonomy" id="360622"/>
    <lineage>
        <taxon>Eukaryota</taxon>
        <taxon>Viridiplantae</taxon>
        <taxon>Streptophyta</taxon>
        <taxon>Embryophyta</taxon>
        <taxon>Tracheophyta</taxon>
        <taxon>Spermatophyta</taxon>
        <taxon>Magnoliopsida</taxon>
        <taxon>eudicotyledons</taxon>
        <taxon>Gunneridae</taxon>
        <taxon>Pentapetalae</taxon>
        <taxon>asterids</taxon>
        <taxon>campanulids</taxon>
        <taxon>Apiales</taxon>
        <taxon>Apiaceae</taxon>
        <taxon>Apioideae</taxon>
        <taxon>apioid superclade</taxon>
        <taxon>Tordylieae</taxon>
        <taxon>Tordyliinae</taxon>
        <taxon>Heracleum</taxon>
    </lineage>
</organism>
<reference evidence="2" key="2">
    <citation type="submission" date="2023-05" db="EMBL/GenBank/DDBJ databases">
        <authorList>
            <person name="Schelkunov M.I."/>
        </authorList>
    </citation>
    <scope>NUCLEOTIDE SEQUENCE</scope>
    <source>
        <strain evidence="2">Hsosn_3</strain>
        <tissue evidence="2">Leaf</tissue>
    </source>
</reference>
<dbReference type="SUPFAM" id="SSF81301">
    <property type="entry name" value="Nucleotidyltransferase"/>
    <property type="match status" value="1"/>
</dbReference>
<proteinExistence type="predicted"/>
<evidence type="ECO:0000313" key="2">
    <source>
        <dbReference type="EMBL" id="KAK1402441.1"/>
    </source>
</evidence>
<dbReference type="Proteomes" id="UP001237642">
    <property type="component" value="Unassembled WGS sequence"/>
</dbReference>
<dbReference type="GO" id="GO:1990817">
    <property type="term" value="F:poly(A) RNA polymerase activity"/>
    <property type="evidence" value="ECO:0007669"/>
    <property type="project" value="TreeGrafter"/>
</dbReference>
<dbReference type="GO" id="GO:0005634">
    <property type="term" value="C:nucleus"/>
    <property type="evidence" value="ECO:0007669"/>
    <property type="project" value="TreeGrafter"/>
</dbReference>
<name>A0AAD8JEX4_9APIA</name>
<feature type="domain" description="Poly(A) polymerase nucleotidyltransferase" evidence="1">
    <location>
        <begin position="5"/>
        <end position="116"/>
    </location>
</feature>
<dbReference type="InterPro" id="IPR043519">
    <property type="entry name" value="NT_sf"/>
</dbReference>
<protein>
    <recommendedName>
        <fullName evidence="1">Poly(A) polymerase nucleotidyltransferase domain-containing protein</fullName>
    </recommendedName>
</protein>
<dbReference type="PANTHER" id="PTHR10682">
    <property type="entry name" value="POLY A POLYMERASE"/>
    <property type="match status" value="1"/>
</dbReference>